<dbReference type="PANTHER" id="PTHR42757">
    <property type="entry name" value="IGLON FAMILY OF IMMUNOGLOBULIN SUPERFAMILY-RELATED"/>
    <property type="match status" value="1"/>
</dbReference>
<protein>
    <submittedName>
        <fullName evidence="5">IgLON family member 5</fullName>
    </submittedName>
</protein>
<dbReference type="SMART" id="SM00408">
    <property type="entry name" value="IGc2"/>
    <property type="match status" value="2"/>
</dbReference>
<comment type="similarity">
    <text evidence="2">Belongs to the immunoglobulin superfamily. IgLON family.</text>
</comment>
<dbReference type="InterPro" id="IPR007110">
    <property type="entry name" value="Ig-like_dom"/>
</dbReference>
<comment type="caution">
    <text evidence="5">The sequence shown here is derived from an EMBL/GenBank/DDBJ whole genome shotgun (WGS) entry which is preliminary data.</text>
</comment>
<dbReference type="InterPro" id="IPR050876">
    <property type="entry name" value="IgLON_domain"/>
</dbReference>
<dbReference type="PROSITE" id="PS50835">
    <property type="entry name" value="IG_LIKE"/>
    <property type="match status" value="2"/>
</dbReference>
<dbReference type="PANTHER" id="PTHR42757:SF12">
    <property type="entry name" value="IGLON FAMILY MEMBER 5"/>
    <property type="match status" value="1"/>
</dbReference>
<evidence type="ECO:0000256" key="3">
    <source>
        <dbReference type="SAM" id="Phobius"/>
    </source>
</evidence>
<dbReference type="SUPFAM" id="SSF48726">
    <property type="entry name" value="Immunoglobulin"/>
    <property type="match status" value="2"/>
</dbReference>
<evidence type="ECO:0000313" key="5">
    <source>
        <dbReference type="EMBL" id="KYO28612.1"/>
    </source>
</evidence>
<accession>A0A151MVT1</accession>
<keyword evidence="3" id="KW-0812">Transmembrane</keyword>
<dbReference type="OrthoDB" id="6159398at2759"/>
<dbReference type="SMART" id="SM00409">
    <property type="entry name" value="IG"/>
    <property type="match status" value="2"/>
</dbReference>
<dbReference type="STRING" id="8496.A0A151MVT1"/>
<proteinExistence type="inferred from homology"/>
<dbReference type="Gene3D" id="2.60.40.10">
    <property type="entry name" value="Immunoglobulins"/>
    <property type="match status" value="2"/>
</dbReference>
<feature type="domain" description="Ig-like" evidence="4">
    <location>
        <begin position="94"/>
        <end position="179"/>
    </location>
</feature>
<dbReference type="Pfam" id="PF13927">
    <property type="entry name" value="Ig_3"/>
    <property type="match status" value="2"/>
</dbReference>
<keyword evidence="6" id="KW-1185">Reference proteome</keyword>
<organism evidence="5 6">
    <name type="scientific">Alligator mississippiensis</name>
    <name type="common">American alligator</name>
    <dbReference type="NCBI Taxonomy" id="8496"/>
    <lineage>
        <taxon>Eukaryota</taxon>
        <taxon>Metazoa</taxon>
        <taxon>Chordata</taxon>
        <taxon>Craniata</taxon>
        <taxon>Vertebrata</taxon>
        <taxon>Euteleostomi</taxon>
        <taxon>Archelosauria</taxon>
        <taxon>Archosauria</taxon>
        <taxon>Crocodylia</taxon>
        <taxon>Alligatoridae</taxon>
        <taxon>Alligatorinae</taxon>
        <taxon>Alligator</taxon>
    </lineage>
</organism>
<evidence type="ECO:0000256" key="2">
    <source>
        <dbReference type="ARBA" id="ARBA00037995"/>
    </source>
</evidence>
<dbReference type="InterPro" id="IPR003599">
    <property type="entry name" value="Ig_sub"/>
</dbReference>
<dbReference type="KEGG" id="amj:102576079"/>
<dbReference type="eggNOG" id="KOG3510">
    <property type="taxonomic scope" value="Eukaryota"/>
</dbReference>
<evidence type="ECO:0000259" key="4">
    <source>
        <dbReference type="PROSITE" id="PS50835"/>
    </source>
</evidence>
<dbReference type="InterPro" id="IPR003598">
    <property type="entry name" value="Ig_sub2"/>
</dbReference>
<keyword evidence="3" id="KW-0472">Membrane</keyword>
<keyword evidence="3" id="KW-1133">Transmembrane helix</keyword>
<name>A0A151MVT1_ALLMI</name>
<dbReference type="AlphaFoldDB" id="A0A151MVT1"/>
<dbReference type="Proteomes" id="UP000050525">
    <property type="component" value="Unassembled WGS sequence"/>
</dbReference>
<evidence type="ECO:0000256" key="1">
    <source>
        <dbReference type="ARBA" id="ARBA00023180"/>
    </source>
</evidence>
<sequence>MCHSPHPPVPARITNISSSVTVNESSNVNLLCLAAGKPEPSVTWQQLKDGFTSEGEYLEITGITREQAGEYKCITDNGIASPDSRTVLVTVNYPPVISETKNLNPPLGKSAILRCEAMAVPPANFEWFKDDKLLTGRLEGLEIRNERTRSMLHFANVSAWHYGNYTCLASNKLGTSSISLRLIRPDALESAAGLGLGSPVVLGLLASAFVTLLLRL</sequence>
<feature type="domain" description="Ig-like" evidence="4">
    <location>
        <begin position="7"/>
        <end position="90"/>
    </location>
</feature>
<evidence type="ECO:0000313" key="6">
    <source>
        <dbReference type="Proteomes" id="UP000050525"/>
    </source>
</evidence>
<dbReference type="FunFam" id="2.60.40.10:FF:000305">
    <property type="entry name" value="neurotrimin isoform X2"/>
    <property type="match status" value="1"/>
</dbReference>
<dbReference type="InterPro" id="IPR013783">
    <property type="entry name" value="Ig-like_fold"/>
</dbReference>
<feature type="transmembrane region" description="Helical" evidence="3">
    <location>
        <begin position="191"/>
        <end position="214"/>
    </location>
</feature>
<dbReference type="EMBL" id="AKHW03004844">
    <property type="protein sequence ID" value="KYO28612.1"/>
    <property type="molecule type" value="Genomic_DNA"/>
</dbReference>
<reference evidence="5 6" key="1">
    <citation type="journal article" date="2012" name="Genome Biol.">
        <title>Sequencing three crocodilian genomes to illuminate the evolution of archosaurs and amniotes.</title>
        <authorList>
            <person name="St John J.A."/>
            <person name="Braun E.L."/>
            <person name="Isberg S.R."/>
            <person name="Miles L.G."/>
            <person name="Chong A.Y."/>
            <person name="Gongora J."/>
            <person name="Dalzell P."/>
            <person name="Moran C."/>
            <person name="Bed'hom B."/>
            <person name="Abzhanov A."/>
            <person name="Burgess S.C."/>
            <person name="Cooksey A.M."/>
            <person name="Castoe T.A."/>
            <person name="Crawford N.G."/>
            <person name="Densmore L.D."/>
            <person name="Drew J.C."/>
            <person name="Edwards S.V."/>
            <person name="Faircloth B.C."/>
            <person name="Fujita M.K."/>
            <person name="Greenwold M.J."/>
            <person name="Hoffmann F.G."/>
            <person name="Howard J.M."/>
            <person name="Iguchi T."/>
            <person name="Janes D.E."/>
            <person name="Khan S.Y."/>
            <person name="Kohno S."/>
            <person name="de Koning A.J."/>
            <person name="Lance S.L."/>
            <person name="McCarthy F.M."/>
            <person name="McCormack J.E."/>
            <person name="Merchant M.E."/>
            <person name="Peterson D.G."/>
            <person name="Pollock D.D."/>
            <person name="Pourmand N."/>
            <person name="Raney B.J."/>
            <person name="Roessler K.A."/>
            <person name="Sanford J.R."/>
            <person name="Sawyer R.H."/>
            <person name="Schmidt C.J."/>
            <person name="Triplett E.W."/>
            <person name="Tuberville T.D."/>
            <person name="Venegas-Anaya M."/>
            <person name="Howard J.T."/>
            <person name="Jarvis E.D."/>
            <person name="Guillette L.J.Jr."/>
            <person name="Glenn T.C."/>
            <person name="Green R.E."/>
            <person name="Ray D.A."/>
        </authorList>
    </citation>
    <scope>NUCLEOTIDE SEQUENCE [LARGE SCALE GENOMIC DNA]</scope>
    <source>
        <strain evidence="5">KSC_2009_1</strain>
    </source>
</reference>
<gene>
    <name evidence="5" type="ORF">Y1Q_0013903</name>
</gene>
<keyword evidence="1" id="KW-0325">Glycoprotein</keyword>
<dbReference type="InterPro" id="IPR036179">
    <property type="entry name" value="Ig-like_dom_sf"/>
</dbReference>